<name>A0A537J698_9BACT</name>
<evidence type="ECO:0000313" key="7">
    <source>
        <dbReference type="Proteomes" id="UP000320048"/>
    </source>
</evidence>
<feature type="non-terminal residue" evidence="6">
    <location>
        <position position="288"/>
    </location>
</feature>
<gene>
    <name evidence="6" type="ORF">E6H04_11135</name>
</gene>
<accession>A0A537J698</accession>
<dbReference type="GO" id="GO:0008726">
    <property type="term" value="F:alkanesulfonate monooxygenase activity"/>
    <property type="evidence" value="ECO:0007669"/>
    <property type="project" value="TreeGrafter"/>
</dbReference>
<dbReference type="SUPFAM" id="SSF51679">
    <property type="entry name" value="Bacterial luciferase-like"/>
    <property type="match status" value="1"/>
</dbReference>
<evidence type="ECO:0000259" key="5">
    <source>
        <dbReference type="Pfam" id="PF00296"/>
    </source>
</evidence>
<evidence type="ECO:0000256" key="1">
    <source>
        <dbReference type="ARBA" id="ARBA00022630"/>
    </source>
</evidence>
<keyword evidence="4" id="KW-0503">Monooxygenase</keyword>
<dbReference type="InterPro" id="IPR036661">
    <property type="entry name" value="Luciferase-like_sf"/>
</dbReference>
<evidence type="ECO:0000256" key="3">
    <source>
        <dbReference type="ARBA" id="ARBA00023002"/>
    </source>
</evidence>
<keyword evidence="1" id="KW-0285">Flavoprotein</keyword>
<dbReference type="InterPro" id="IPR011251">
    <property type="entry name" value="Luciferase-like_dom"/>
</dbReference>
<dbReference type="GO" id="GO:0046306">
    <property type="term" value="P:alkanesulfonate catabolic process"/>
    <property type="evidence" value="ECO:0007669"/>
    <property type="project" value="TreeGrafter"/>
</dbReference>
<keyword evidence="2" id="KW-0288">FMN</keyword>
<reference evidence="6 7" key="1">
    <citation type="journal article" date="2019" name="Nat. Microbiol.">
        <title>Mediterranean grassland soil C-N compound turnover is dependent on rainfall and depth, and is mediated by genomically divergent microorganisms.</title>
        <authorList>
            <person name="Diamond S."/>
            <person name="Andeer P.F."/>
            <person name="Li Z."/>
            <person name="Crits-Christoph A."/>
            <person name="Burstein D."/>
            <person name="Anantharaman K."/>
            <person name="Lane K.R."/>
            <person name="Thomas B.C."/>
            <person name="Pan C."/>
            <person name="Northen T.R."/>
            <person name="Banfield J.F."/>
        </authorList>
    </citation>
    <scope>NUCLEOTIDE SEQUENCE [LARGE SCALE GENOMIC DNA]</scope>
    <source>
        <strain evidence="6">NP_7</strain>
    </source>
</reference>
<dbReference type="Gene3D" id="3.20.20.30">
    <property type="entry name" value="Luciferase-like domain"/>
    <property type="match status" value="1"/>
</dbReference>
<proteinExistence type="predicted"/>
<organism evidence="6 7">
    <name type="scientific">Candidatus Segetimicrobium genomatis</name>
    <dbReference type="NCBI Taxonomy" id="2569760"/>
    <lineage>
        <taxon>Bacteria</taxon>
        <taxon>Bacillati</taxon>
        <taxon>Candidatus Sysuimicrobiota</taxon>
        <taxon>Candidatus Sysuimicrobiia</taxon>
        <taxon>Candidatus Sysuimicrobiales</taxon>
        <taxon>Candidatus Segetimicrobiaceae</taxon>
        <taxon>Candidatus Segetimicrobium</taxon>
    </lineage>
</organism>
<dbReference type="PANTHER" id="PTHR42847:SF4">
    <property type="entry name" value="ALKANESULFONATE MONOOXYGENASE-RELATED"/>
    <property type="match status" value="1"/>
</dbReference>
<dbReference type="InterPro" id="IPR050172">
    <property type="entry name" value="SsuD_RutA_monooxygenase"/>
</dbReference>
<comment type="caution">
    <text evidence="6">The sequence shown here is derived from an EMBL/GenBank/DDBJ whole genome shotgun (WGS) entry which is preliminary data.</text>
</comment>
<dbReference type="Proteomes" id="UP000320048">
    <property type="component" value="Unassembled WGS sequence"/>
</dbReference>
<protein>
    <submittedName>
        <fullName evidence="6">LLM class flavin-dependent oxidoreductase</fullName>
    </submittedName>
</protein>
<evidence type="ECO:0000256" key="4">
    <source>
        <dbReference type="ARBA" id="ARBA00023033"/>
    </source>
</evidence>
<feature type="domain" description="Luciferase-like" evidence="5">
    <location>
        <begin position="24"/>
        <end position="280"/>
    </location>
</feature>
<keyword evidence="3" id="KW-0560">Oxidoreductase</keyword>
<evidence type="ECO:0000256" key="2">
    <source>
        <dbReference type="ARBA" id="ARBA00022643"/>
    </source>
</evidence>
<sequence>MRRDEMGNGIRWGLSLPNRGVVLGTASPGELLAMAEIADRSEVFDAVFTGDSLIAKPRLDALILLSAAAGRTHRVLLGTSCMASFILRHPIVLANQWAALDQVSEGRAYLVACMGGGPNTRSGLRSPSGAKWDTEFAAMQVAMDERAGRLMEGIDILRRLWTGRPTTHEGRYYRFRDVGLNVRPVQDPCPIAIASNPQRPYADDAIIDRALRRVARLGDGWQVEMSTPEEFEDRWRRIRAYAAEYRRVPGPTTSMIHFYVNVKRDSQDAFDEARRFYEAYHVGTFPED</sequence>
<dbReference type="PANTHER" id="PTHR42847">
    <property type="entry name" value="ALKANESULFONATE MONOOXYGENASE"/>
    <property type="match status" value="1"/>
</dbReference>
<dbReference type="EMBL" id="VBAO01000314">
    <property type="protein sequence ID" value="TMI79094.1"/>
    <property type="molecule type" value="Genomic_DNA"/>
</dbReference>
<dbReference type="AlphaFoldDB" id="A0A537J698"/>
<evidence type="ECO:0000313" key="6">
    <source>
        <dbReference type="EMBL" id="TMI79094.1"/>
    </source>
</evidence>
<dbReference type="Pfam" id="PF00296">
    <property type="entry name" value="Bac_luciferase"/>
    <property type="match status" value="1"/>
</dbReference>